<dbReference type="AlphaFoldDB" id="A0A813HG64"/>
<dbReference type="Proteomes" id="UP000654075">
    <property type="component" value="Unassembled WGS sequence"/>
</dbReference>
<evidence type="ECO:0000313" key="4">
    <source>
        <dbReference type="Proteomes" id="UP000654075"/>
    </source>
</evidence>
<dbReference type="Gene3D" id="3.30.70.330">
    <property type="match status" value="1"/>
</dbReference>
<dbReference type="InterPro" id="IPR012677">
    <property type="entry name" value="Nucleotide-bd_a/b_plait_sf"/>
</dbReference>
<proteinExistence type="predicted"/>
<dbReference type="SUPFAM" id="SSF54928">
    <property type="entry name" value="RNA-binding domain, RBD"/>
    <property type="match status" value="1"/>
</dbReference>
<dbReference type="InterPro" id="IPR035979">
    <property type="entry name" value="RBD_domain_sf"/>
</dbReference>
<name>A0A813HG64_POLGL</name>
<organism evidence="3 4">
    <name type="scientific">Polarella glacialis</name>
    <name type="common">Dinoflagellate</name>
    <dbReference type="NCBI Taxonomy" id="89957"/>
    <lineage>
        <taxon>Eukaryota</taxon>
        <taxon>Sar</taxon>
        <taxon>Alveolata</taxon>
        <taxon>Dinophyceae</taxon>
        <taxon>Suessiales</taxon>
        <taxon>Suessiaceae</taxon>
        <taxon>Polarella</taxon>
    </lineage>
</organism>
<dbReference type="EMBL" id="CAJNNV010031529">
    <property type="protein sequence ID" value="CAE8636680.1"/>
    <property type="molecule type" value="Genomic_DNA"/>
</dbReference>
<evidence type="ECO:0000313" key="3">
    <source>
        <dbReference type="EMBL" id="CAE8636680.1"/>
    </source>
</evidence>
<comment type="caution">
    <text evidence="3">The sequence shown here is derived from an EMBL/GenBank/DDBJ whole genome shotgun (WGS) entry which is preliminary data.</text>
</comment>
<sequence>MAVPSSAADGNGDDPEDEEEYALRPTLEDWSATVQLQEEREVLRQDLLYLHRMLDTMFDPREGPVDIDQFGRRLPEVNVAENGDPTTLQIKPIPSVYTQESLAREFPNNGTYNYFHLPYSARQRRHTSYAFINFTSPQYLQEFQERWQGRVLQQAASPLTCSPARVQGLQANLANYADHFGVGGHSRAHPPLVFTNQFQ</sequence>
<feature type="domain" description="Mei2-like C-terminal RNA recognition motif" evidence="2">
    <location>
        <begin position="86"/>
        <end position="172"/>
    </location>
</feature>
<accession>A0A813HG64</accession>
<feature type="region of interest" description="Disordered" evidence="1">
    <location>
        <begin position="1"/>
        <end position="21"/>
    </location>
</feature>
<protein>
    <recommendedName>
        <fullName evidence="2">Mei2-like C-terminal RNA recognition motif domain-containing protein</fullName>
    </recommendedName>
</protein>
<dbReference type="Pfam" id="PF04059">
    <property type="entry name" value="RRM_2"/>
    <property type="match status" value="1"/>
</dbReference>
<feature type="compositionally biased region" description="Acidic residues" evidence="1">
    <location>
        <begin position="11"/>
        <end position="20"/>
    </location>
</feature>
<dbReference type="GO" id="GO:0003676">
    <property type="term" value="F:nucleic acid binding"/>
    <property type="evidence" value="ECO:0007669"/>
    <property type="project" value="InterPro"/>
</dbReference>
<evidence type="ECO:0000259" key="2">
    <source>
        <dbReference type="Pfam" id="PF04059"/>
    </source>
</evidence>
<gene>
    <name evidence="3" type="ORF">PGLA1383_LOCUS52083</name>
</gene>
<keyword evidence="4" id="KW-1185">Reference proteome</keyword>
<dbReference type="InterPro" id="IPR007201">
    <property type="entry name" value="Mei2-like_Rrm_C"/>
</dbReference>
<reference evidence="3" key="1">
    <citation type="submission" date="2021-02" db="EMBL/GenBank/DDBJ databases">
        <authorList>
            <person name="Dougan E. K."/>
            <person name="Rhodes N."/>
            <person name="Thang M."/>
            <person name="Chan C."/>
        </authorList>
    </citation>
    <scope>NUCLEOTIDE SEQUENCE</scope>
</reference>
<evidence type="ECO:0000256" key="1">
    <source>
        <dbReference type="SAM" id="MobiDB-lite"/>
    </source>
</evidence>